<feature type="domain" description="Fungal lipase-type" evidence="6">
    <location>
        <begin position="101"/>
        <end position="240"/>
    </location>
</feature>
<dbReference type="Proteomes" id="UP000310158">
    <property type="component" value="Unassembled WGS sequence"/>
</dbReference>
<reference evidence="7 8" key="1">
    <citation type="submission" date="2019-02" db="EMBL/GenBank/DDBJ databases">
        <title>Genome sequencing of the rare red list fungi Bondarzewia mesenterica.</title>
        <authorList>
            <person name="Buettner E."/>
            <person name="Kellner H."/>
        </authorList>
    </citation>
    <scope>NUCLEOTIDE SEQUENCE [LARGE SCALE GENOMIC DNA]</scope>
    <source>
        <strain evidence="7 8">DSM 108281</strain>
    </source>
</reference>
<dbReference type="InterPro" id="IPR029058">
    <property type="entry name" value="AB_hydrolase_fold"/>
</dbReference>
<name>A0A4S4M0F4_9AGAM</name>
<dbReference type="SUPFAM" id="SSF53474">
    <property type="entry name" value="alpha/beta-Hydrolases"/>
    <property type="match status" value="1"/>
</dbReference>
<dbReference type="GO" id="GO:0006629">
    <property type="term" value="P:lipid metabolic process"/>
    <property type="evidence" value="ECO:0007669"/>
    <property type="project" value="InterPro"/>
</dbReference>
<evidence type="ECO:0000313" key="7">
    <source>
        <dbReference type="EMBL" id="THH17778.1"/>
    </source>
</evidence>
<comment type="catalytic activity">
    <reaction evidence="4">
        <text>a monoacylglycerol + H2O = glycerol + a fatty acid + H(+)</text>
        <dbReference type="Rhea" id="RHEA:15245"/>
        <dbReference type="ChEBI" id="CHEBI:15377"/>
        <dbReference type="ChEBI" id="CHEBI:15378"/>
        <dbReference type="ChEBI" id="CHEBI:17408"/>
        <dbReference type="ChEBI" id="CHEBI:17754"/>
        <dbReference type="ChEBI" id="CHEBI:28868"/>
    </reaction>
</comment>
<dbReference type="Pfam" id="PF01764">
    <property type="entry name" value="Lipase_3"/>
    <property type="match status" value="1"/>
</dbReference>
<feature type="signal peptide" evidence="5">
    <location>
        <begin position="1"/>
        <end position="22"/>
    </location>
</feature>
<protein>
    <recommendedName>
        <fullName evidence="6">Fungal lipase-type domain-containing protein</fullName>
    </recommendedName>
</protein>
<evidence type="ECO:0000256" key="1">
    <source>
        <dbReference type="ARBA" id="ARBA00023157"/>
    </source>
</evidence>
<dbReference type="AlphaFoldDB" id="A0A4S4M0F4"/>
<dbReference type="InterPro" id="IPR051218">
    <property type="entry name" value="Sec_MonoDiacylglyc_Lipase"/>
</dbReference>
<dbReference type="EMBL" id="SGPL01000097">
    <property type="protein sequence ID" value="THH17778.1"/>
    <property type="molecule type" value="Genomic_DNA"/>
</dbReference>
<evidence type="ECO:0000313" key="8">
    <source>
        <dbReference type="Proteomes" id="UP000310158"/>
    </source>
</evidence>
<dbReference type="CDD" id="cd00519">
    <property type="entry name" value="Lipase_3"/>
    <property type="match status" value="1"/>
</dbReference>
<evidence type="ECO:0000259" key="6">
    <source>
        <dbReference type="Pfam" id="PF01764"/>
    </source>
</evidence>
<keyword evidence="5" id="KW-0732">Signal</keyword>
<sequence length="299" mass="31457">MAARVFAFVLAAAALLADTVHGAAVKRQSITTLSQTQISDFKPFTFFASTAYCNPSTTLTWTCGANCNANAGFQTTASGGDGDSVQFWYVGWDAAQSTVIVAHQGTDTSDILPIVTDLDFFLTTLDSTLFPGISTSIEVHSGFGDAQAKAATQVLAAVQQTISAHGATTVTVVGHSLGAAISLIDSVYFKLHLPSSVTINAVLYGLPRVGNQAFADYVDANLHVTHINNKEDPVPILPGRFLGFHHPAGEVHIMDSNAWVSCPGQDNTSTECIVGDVPNIFDGDESNHSGPYDGVEMGC</sequence>
<feature type="chain" id="PRO_5021033913" description="Fungal lipase-type domain-containing protein" evidence="5">
    <location>
        <begin position="23"/>
        <end position="299"/>
    </location>
</feature>
<keyword evidence="8" id="KW-1185">Reference proteome</keyword>
<keyword evidence="1" id="KW-1015">Disulfide bond</keyword>
<accession>A0A4S4M0F4</accession>
<evidence type="ECO:0000256" key="5">
    <source>
        <dbReference type="SAM" id="SignalP"/>
    </source>
</evidence>
<proteinExistence type="inferred from homology"/>
<organism evidence="7 8">
    <name type="scientific">Bondarzewia mesenterica</name>
    <dbReference type="NCBI Taxonomy" id="1095465"/>
    <lineage>
        <taxon>Eukaryota</taxon>
        <taxon>Fungi</taxon>
        <taxon>Dikarya</taxon>
        <taxon>Basidiomycota</taxon>
        <taxon>Agaricomycotina</taxon>
        <taxon>Agaricomycetes</taxon>
        <taxon>Russulales</taxon>
        <taxon>Bondarzewiaceae</taxon>
        <taxon>Bondarzewia</taxon>
    </lineage>
</organism>
<dbReference type="PANTHER" id="PTHR45856">
    <property type="entry name" value="ALPHA/BETA-HYDROLASES SUPERFAMILY PROTEIN"/>
    <property type="match status" value="1"/>
</dbReference>
<gene>
    <name evidence="7" type="ORF">EW146_g3101</name>
</gene>
<evidence type="ECO:0000256" key="2">
    <source>
        <dbReference type="ARBA" id="ARBA00043996"/>
    </source>
</evidence>
<evidence type="ECO:0000256" key="3">
    <source>
        <dbReference type="ARBA" id="ARBA00047591"/>
    </source>
</evidence>
<comment type="similarity">
    <text evidence="2">Belongs to the AB hydrolase superfamily. Lipase family. Class 3 subfamily.</text>
</comment>
<dbReference type="OrthoDB" id="426718at2759"/>
<comment type="catalytic activity">
    <reaction evidence="3">
        <text>a diacylglycerol + H2O = a monoacylglycerol + a fatty acid + H(+)</text>
        <dbReference type="Rhea" id="RHEA:32731"/>
        <dbReference type="ChEBI" id="CHEBI:15377"/>
        <dbReference type="ChEBI" id="CHEBI:15378"/>
        <dbReference type="ChEBI" id="CHEBI:17408"/>
        <dbReference type="ChEBI" id="CHEBI:18035"/>
        <dbReference type="ChEBI" id="CHEBI:28868"/>
    </reaction>
</comment>
<evidence type="ECO:0000256" key="4">
    <source>
        <dbReference type="ARBA" id="ARBA00048461"/>
    </source>
</evidence>
<dbReference type="Gene3D" id="3.40.50.1820">
    <property type="entry name" value="alpha/beta hydrolase"/>
    <property type="match status" value="1"/>
</dbReference>
<dbReference type="InterPro" id="IPR002921">
    <property type="entry name" value="Fungal_lipase-type"/>
</dbReference>
<comment type="caution">
    <text evidence="7">The sequence shown here is derived from an EMBL/GenBank/DDBJ whole genome shotgun (WGS) entry which is preliminary data.</text>
</comment>
<dbReference type="PANTHER" id="PTHR45856:SF25">
    <property type="entry name" value="FUNGAL LIPASE-LIKE DOMAIN-CONTAINING PROTEIN"/>
    <property type="match status" value="1"/>
</dbReference>